<dbReference type="EMBL" id="UOEJ01000141">
    <property type="protein sequence ID" value="VAW01091.1"/>
    <property type="molecule type" value="Genomic_DNA"/>
</dbReference>
<dbReference type="SMART" id="SM00563">
    <property type="entry name" value="PlsC"/>
    <property type="match status" value="1"/>
</dbReference>
<dbReference type="CDD" id="cd07989">
    <property type="entry name" value="LPLAT_AGPAT-like"/>
    <property type="match status" value="1"/>
</dbReference>
<keyword evidence="3" id="KW-1133">Transmembrane helix</keyword>
<evidence type="ECO:0000256" key="2">
    <source>
        <dbReference type="ARBA" id="ARBA00023315"/>
    </source>
</evidence>
<dbReference type="EC" id="2.3.1.51" evidence="5"/>
<dbReference type="GO" id="GO:0003841">
    <property type="term" value="F:1-acylglycerol-3-phosphate O-acyltransferase activity"/>
    <property type="evidence" value="ECO:0007669"/>
    <property type="project" value="UniProtKB-EC"/>
</dbReference>
<gene>
    <name evidence="5" type="ORF">MNBD_ALPHA01-2083</name>
</gene>
<reference evidence="5" key="1">
    <citation type="submission" date="2018-06" db="EMBL/GenBank/DDBJ databases">
        <authorList>
            <person name="Zhirakovskaya E."/>
        </authorList>
    </citation>
    <scope>NUCLEOTIDE SEQUENCE</scope>
</reference>
<dbReference type="PANTHER" id="PTHR10434:SF40">
    <property type="entry name" value="1-ACYL-SN-GLYCEROL-3-PHOSPHATE ACYLTRANSFERASE"/>
    <property type="match status" value="1"/>
</dbReference>
<dbReference type="GO" id="GO:0006654">
    <property type="term" value="P:phosphatidic acid biosynthetic process"/>
    <property type="evidence" value="ECO:0007669"/>
    <property type="project" value="TreeGrafter"/>
</dbReference>
<organism evidence="5">
    <name type="scientific">hydrothermal vent metagenome</name>
    <dbReference type="NCBI Taxonomy" id="652676"/>
    <lineage>
        <taxon>unclassified sequences</taxon>
        <taxon>metagenomes</taxon>
        <taxon>ecological metagenomes</taxon>
    </lineage>
</organism>
<keyword evidence="1 5" id="KW-0808">Transferase</keyword>
<dbReference type="SUPFAM" id="SSF69593">
    <property type="entry name" value="Glycerol-3-phosphate (1)-acyltransferase"/>
    <property type="match status" value="1"/>
</dbReference>
<protein>
    <submittedName>
        <fullName evidence="5">1-acyl-sn-glycerol-3-phosphate acyltransferase</fullName>
        <ecNumber evidence="5">2.3.1.51</ecNumber>
    </submittedName>
</protein>
<keyword evidence="3" id="KW-0812">Transmembrane</keyword>
<dbReference type="PANTHER" id="PTHR10434">
    <property type="entry name" value="1-ACYL-SN-GLYCEROL-3-PHOSPHATE ACYLTRANSFERASE"/>
    <property type="match status" value="1"/>
</dbReference>
<evidence type="ECO:0000259" key="4">
    <source>
        <dbReference type="SMART" id="SM00563"/>
    </source>
</evidence>
<dbReference type="Pfam" id="PF01553">
    <property type="entry name" value="Acyltransferase"/>
    <property type="match status" value="1"/>
</dbReference>
<feature type="domain" description="Phospholipid/glycerol acyltransferase" evidence="4">
    <location>
        <begin position="75"/>
        <end position="189"/>
    </location>
</feature>
<dbReference type="AlphaFoldDB" id="A0A3B0S4T2"/>
<keyword evidence="3" id="KW-0472">Membrane</keyword>
<accession>A0A3B0S4T2</accession>
<dbReference type="PROSITE" id="PS51257">
    <property type="entry name" value="PROKAR_LIPOPROTEIN"/>
    <property type="match status" value="1"/>
</dbReference>
<sequence>MLLKLRSLVFLVVFYLWGTTSCLLWLPMLYIPGVPRRWHVAFQTIWLRTVHFWLRLIVGLGMTVRGREYISDKAVIYAVKHQSMLDTFIMHAILDDPTFIMKQELLQIPLYGRVCEKVGNIPIDRDMGMKSMKKMLKRSRREIDAGRSVIIFPEGSRADPGEKHAYLPGIFGIYKYLDVPVVPVAVNTGLYWPRHGPLKPGKFVIEFLPPIAPGLQKQKFMTRLEETIETASRDLLTLVETEK</sequence>
<evidence type="ECO:0000256" key="1">
    <source>
        <dbReference type="ARBA" id="ARBA00022679"/>
    </source>
</evidence>
<evidence type="ECO:0000313" key="5">
    <source>
        <dbReference type="EMBL" id="VAW01091.1"/>
    </source>
</evidence>
<name>A0A3B0S4T2_9ZZZZ</name>
<keyword evidence="2 5" id="KW-0012">Acyltransferase</keyword>
<feature type="transmembrane region" description="Helical" evidence="3">
    <location>
        <begin position="7"/>
        <end position="33"/>
    </location>
</feature>
<proteinExistence type="predicted"/>
<evidence type="ECO:0000256" key="3">
    <source>
        <dbReference type="SAM" id="Phobius"/>
    </source>
</evidence>
<dbReference type="InterPro" id="IPR002123">
    <property type="entry name" value="Plipid/glycerol_acylTrfase"/>
</dbReference>